<dbReference type="Gene3D" id="2.40.128.720">
    <property type="match status" value="1"/>
</dbReference>
<evidence type="ECO:0000313" key="1">
    <source>
        <dbReference type="EMBL" id="HJD53239.1"/>
    </source>
</evidence>
<organism evidence="1 2">
    <name type="scientific">Candidatus Avibacteroides avistercoris</name>
    <dbReference type="NCBI Taxonomy" id="2840690"/>
    <lineage>
        <taxon>Bacteria</taxon>
        <taxon>Pseudomonadati</taxon>
        <taxon>Bacteroidota</taxon>
        <taxon>Bacteroidia</taxon>
        <taxon>Bacteroidales</taxon>
        <taxon>Bacteroidaceae</taxon>
        <taxon>Bacteroidaceae incertae sedis</taxon>
        <taxon>Candidatus Avibacteroides</taxon>
    </lineage>
</organism>
<protein>
    <recommendedName>
        <fullName evidence="3">RHS repeat-associated core domain-containing protein</fullName>
    </recommendedName>
</protein>
<proteinExistence type="predicted"/>
<dbReference type="EMBL" id="DWUP01000129">
    <property type="protein sequence ID" value="HJD53239.1"/>
    <property type="molecule type" value="Genomic_DNA"/>
</dbReference>
<accession>A0A9D2UIT1</accession>
<reference evidence="1" key="2">
    <citation type="submission" date="2021-04" db="EMBL/GenBank/DDBJ databases">
        <authorList>
            <person name="Gilroy R."/>
        </authorList>
    </citation>
    <scope>NUCLEOTIDE SEQUENCE</scope>
    <source>
        <strain evidence="1">MalCec1-1739</strain>
    </source>
</reference>
<evidence type="ECO:0000313" key="2">
    <source>
        <dbReference type="Proteomes" id="UP000787625"/>
    </source>
</evidence>
<dbReference type="AlphaFoldDB" id="A0A9D2UIT1"/>
<comment type="caution">
    <text evidence="1">The sequence shown here is derived from an EMBL/GenBank/DDBJ whole genome shotgun (WGS) entry which is preliminary data.</text>
</comment>
<gene>
    <name evidence="1" type="ORF">IAA93_05900</name>
</gene>
<feature type="non-terminal residue" evidence="1">
    <location>
        <position position="1"/>
    </location>
</feature>
<dbReference type="Proteomes" id="UP000787625">
    <property type="component" value="Unassembled WGS sequence"/>
</dbReference>
<reference evidence="1" key="1">
    <citation type="journal article" date="2021" name="PeerJ">
        <title>Extensive microbial diversity within the chicken gut microbiome revealed by metagenomics and culture.</title>
        <authorList>
            <person name="Gilroy R."/>
            <person name="Ravi A."/>
            <person name="Getino M."/>
            <person name="Pursley I."/>
            <person name="Horton D.L."/>
            <person name="Alikhan N.F."/>
            <person name="Baker D."/>
            <person name="Gharbi K."/>
            <person name="Hall N."/>
            <person name="Watson M."/>
            <person name="Adriaenssens E.M."/>
            <person name="Foster-Nyarko E."/>
            <person name="Jarju S."/>
            <person name="Secka A."/>
            <person name="Antonio M."/>
            <person name="Oren A."/>
            <person name="Chaudhuri R.R."/>
            <person name="La Ragione R."/>
            <person name="Hildebrand F."/>
            <person name="Pallen M.J."/>
        </authorList>
    </citation>
    <scope>NUCLEOTIDE SEQUENCE</scope>
    <source>
        <strain evidence="1">MalCec1-1739</strain>
    </source>
</reference>
<name>A0A9D2UIT1_9BACT</name>
<sequence>TFAAACCFSLAQAQEKHYLRAINSTVSKLEYNKYFYDSEGRTDSIHWSEQEYEGSVKLTYDEAGNVVQRDMFQLIDFNNSYTDYVTYQYDDAGRVTMRQNYHDFGGFQRQGTKMYTYEGDLLMSITTWYGANYGEGIDYSEYEEFTYDEDGRLIVHSVDAPNLNNEVAPSQRLIYTYGSDGRVAEILTQNANRAGTLVDFQKDQYEYDEAGNVTSVTTLLANTGWRPTQAVYYFFDYDITNEDVVYPEEPEEMFTNSLLQGNYNMVVRDSLCQEYEGEWGTYNINEYEYDSDPGTGIEEQVNDDNAAESLSVTVLGGRIYVAGIAEGETIRIYDCAGRLIISGRYTEAGIPAYDLPMGVKILKAGKAAGKFL</sequence>
<evidence type="ECO:0008006" key="3">
    <source>
        <dbReference type="Google" id="ProtNLM"/>
    </source>
</evidence>